<reference evidence="2" key="1">
    <citation type="journal article" date="2020" name="Cell">
        <title>Large-Scale Comparative Analyses of Tick Genomes Elucidate Their Genetic Diversity and Vector Capacities.</title>
        <authorList>
            <consortium name="Tick Genome and Microbiome Consortium (TIGMIC)"/>
            <person name="Jia N."/>
            <person name="Wang J."/>
            <person name="Shi W."/>
            <person name="Du L."/>
            <person name="Sun Y."/>
            <person name="Zhan W."/>
            <person name="Jiang J.F."/>
            <person name="Wang Q."/>
            <person name="Zhang B."/>
            <person name="Ji P."/>
            <person name="Bell-Sakyi L."/>
            <person name="Cui X.M."/>
            <person name="Yuan T.T."/>
            <person name="Jiang B.G."/>
            <person name="Yang W.F."/>
            <person name="Lam T.T."/>
            <person name="Chang Q.C."/>
            <person name="Ding S.J."/>
            <person name="Wang X.J."/>
            <person name="Zhu J.G."/>
            <person name="Ruan X.D."/>
            <person name="Zhao L."/>
            <person name="Wei J.T."/>
            <person name="Ye R.Z."/>
            <person name="Que T.C."/>
            <person name="Du C.H."/>
            <person name="Zhou Y.H."/>
            <person name="Cheng J.X."/>
            <person name="Dai P.F."/>
            <person name="Guo W.B."/>
            <person name="Han X.H."/>
            <person name="Huang E.J."/>
            <person name="Li L.F."/>
            <person name="Wei W."/>
            <person name="Gao Y.C."/>
            <person name="Liu J.Z."/>
            <person name="Shao H.Z."/>
            <person name="Wang X."/>
            <person name="Wang C.C."/>
            <person name="Yang T.C."/>
            <person name="Huo Q.B."/>
            <person name="Li W."/>
            <person name="Chen H.Y."/>
            <person name="Chen S.E."/>
            <person name="Zhou L.G."/>
            <person name="Ni X.B."/>
            <person name="Tian J.H."/>
            <person name="Sheng Y."/>
            <person name="Liu T."/>
            <person name="Pan Y.S."/>
            <person name="Xia L.Y."/>
            <person name="Li J."/>
            <person name="Zhao F."/>
            <person name="Cao W.C."/>
        </authorList>
    </citation>
    <scope>NUCLEOTIDE SEQUENCE</scope>
    <source>
        <strain evidence="2">Rmic-2018</strain>
    </source>
</reference>
<dbReference type="AlphaFoldDB" id="A0A9J6DYD7"/>
<feature type="region of interest" description="Disordered" evidence="1">
    <location>
        <begin position="685"/>
        <end position="742"/>
    </location>
</feature>
<reference evidence="2" key="2">
    <citation type="submission" date="2021-09" db="EMBL/GenBank/DDBJ databases">
        <authorList>
            <person name="Jia N."/>
            <person name="Wang J."/>
            <person name="Shi W."/>
            <person name="Du L."/>
            <person name="Sun Y."/>
            <person name="Zhan W."/>
            <person name="Jiang J."/>
            <person name="Wang Q."/>
            <person name="Zhang B."/>
            <person name="Ji P."/>
            <person name="Sakyi L.B."/>
            <person name="Cui X."/>
            <person name="Yuan T."/>
            <person name="Jiang B."/>
            <person name="Yang W."/>
            <person name="Lam T.T.-Y."/>
            <person name="Chang Q."/>
            <person name="Ding S."/>
            <person name="Wang X."/>
            <person name="Zhu J."/>
            <person name="Ruan X."/>
            <person name="Zhao L."/>
            <person name="Wei J."/>
            <person name="Que T."/>
            <person name="Du C."/>
            <person name="Cheng J."/>
            <person name="Dai P."/>
            <person name="Han X."/>
            <person name="Huang E."/>
            <person name="Gao Y."/>
            <person name="Liu J."/>
            <person name="Shao H."/>
            <person name="Ye R."/>
            <person name="Li L."/>
            <person name="Wei W."/>
            <person name="Wang X."/>
            <person name="Wang C."/>
            <person name="Huo Q."/>
            <person name="Li W."/>
            <person name="Guo W."/>
            <person name="Chen H."/>
            <person name="Chen S."/>
            <person name="Zhou L."/>
            <person name="Zhou L."/>
            <person name="Ni X."/>
            <person name="Tian J."/>
            <person name="Zhou Y."/>
            <person name="Sheng Y."/>
            <person name="Liu T."/>
            <person name="Pan Y."/>
            <person name="Xia L."/>
            <person name="Li J."/>
            <person name="Zhao F."/>
            <person name="Cao W."/>
        </authorList>
    </citation>
    <scope>NUCLEOTIDE SEQUENCE</scope>
    <source>
        <strain evidence="2">Rmic-2018</strain>
        <tissue evidence="2">Larvae</tissue>
    </source>
</reference>
<keyword evidence="3" id="KW-1185">Reference proteome</keyword>
<feature type="compositionally biased region" description="Acidic residues" evidence="1">
    <location>
        <begin position="688"/>
        <end position="713"/>
    </location>
</feature>
<sequence>MEAIETATDVWDSTEAIVVLHAGLSDIQDDTSPHDSTEKFRSQITSWKARAKGHFFVVYGVPEVGPKDDTMRIKCELWNQNLRKICSDIATRGMEGETNNLHDDCPGTGNPTNGRSTEEAEALLAQDVKKKTARRRRSRKKNEDIHVKDGRSNAASGPRSEDSQASIPSSRKKTANGPPERPAGLLGAFVYGDGNARRLKRAVLQASAWHRGVHWCTKKDATLVETMEAIETATDVWDSTEAIVVLHAGLSDIQDDTSPHNSTEKFKSQITSWKARAKGHFFVVYGVPEVGPKDDTMRIKCELWNQNLRKIRSDIATRGMEGETNNLHDDCPGTGNPTNGRSTEEAEALLAQDVKKKTAHRRPSRKKNEDIHVGFLNLHGARTASKWEELYQMIGDEDIEIYALAETHLRVMEEPPVHKSWQWAGLNRSGESRKGGGIGFLWKTRSAWKKLDSPCVEHMWVEGYQQGLAVLEDSERKWAVGVRNRVQEAETSMWQAAVEKKPSLTLYRAHKTTISAERLYDNTVGSALLLEACAGALRTQVYRRHFDPSFVDGTVQCRTCGKDEENIEHMVLHCERLCPRQTDDATLPEALGFVKDCGAPGGDSRDTNVHPLASDSNNQSKASTVVVKETVNNCDVHGPGETTEIIIIINSSIVRVARSSELRFRAACSEMAAFSPSAFYGGNSEAFSESEDDFSDEDNYVAPLDTEESDSTEASEKENEDGRDCGYNQNNTGPRGTGWTAY</sequence>
<accession>A0A9J6DYD7</accession>
<feature type="compositionally biased region" description="Basic residues" evidence="1">
    <location>
        <begin position="131"/>
        <end position="140"/>
    </location>
</feature>
<feature type="region of interest" description="Disordered" evidence="1">
    <location>
        <begin position="322"/>
        <end position="341"/>
    </location>
</feature>
<evidence type="ECO:0000313" key="2">
    <source>
        <dbReference type="EMBL" id="KAH8027239.1"/>
    </source>
</evidence>
<feature type="region of interest" description="Disordered" evidence="1">
    <location>
        <begin position="124"/>
        <end position="182"/>
    </location>
</feature>
<evidence type="ECO:0000313" key="3">
    <source>
        <dbReference type="Proteomes" id="UP000821866"/>
    </source>
</evidence>
<feature type="region of interest" description="Disordered" evidence="1">
    <location>
        <begin position="96"/>
        <end position="115"/>
    </location>
</feature>
<evidence type="ECO:0000256" key="1">
    <source>
        <dbReference type="SAM" id="MobiDB-lite"/>
    </source>
</evidence>
<dbReference type="Proteomes" id="UP000821866">
    <property type="component" value="Chromosome 4"/>
</dbReference>
<protein>
    <submittedName>
        <fullName evidence="2">Uncharacterized protein</fullName>
    </submittedName>
</protein>
<dbReference type="EMBL" id="JABSTU010000006">
    <property type="protein sequence ID" value="KAH8027239.1"/>
    <property type="molecule type" value="Genomic_DNA"/>
</dbReference>
<feature type="compositionally biased region" description="Basic and acidic residues" evidence="1">
    <location>
        <begin position="714"/>
        <end position="724"/>
    </location>
</feature>
<name>A0A9J6DYD7_RHIMP</name>
<dbReference type="VEuPathDB" id="VectorBase:LOC119161751"/>
<organism evidence="2 3">
    <name type="scientific">Rhipicephalus microplus</name>
    <name type="common">Cattle tick</name>
    <name type="synonym">Boophilus microplus</name>
    <dbReference type="NCBI Taxonomy" id="6941"/>
    <lineage>
        <taxon>Eukaryota</taxon>
        <taxon>Metazoa</taxon>
        <taxon>Ecdysozoa</taxon>
        <taxon>Arthropoda</taxon>
        <taxon>Chelicerata</taxon>
        <taxon>Arachnida</taxon>
        <taxon>Acari</taxon>
        <taxon>Parasitiformes</taxon>
        <taxon>Ixodida</taxon>
        <taxon>Ixodoidea</taxon>
        <taxon>Ixodidae</taxon>
        <taxon>Rhipicephalinae</taxon>
        <taxon>Rhipicephalus</taxon>
        <taxon>Boophilus</taxon>
    </lineage>
</organism>
<dbReference type="InterPro" id="IPR036691">
    <property type="entry name" value="Endo/exonu/phosph_ase_sf"/>
</dbReference>
<comment type="caution">
    <text evidence="2">The sequence shown here is derived from an EMBL/GenBank/DDBJ whole genome shotgun (WGS) entry which is preliminary data.</text>
</comment>
<proteinExistence type="predicted"/>
<gene>
    <name evidence="2" type="ORF">HPB51_003743</name>
</gene>
<feature type="compositionally biased region" description="Basic and acidic residues" evidence="1">
    <location>
        <begin position="141"/>
        <end position="151"/>
    </location>
</feature>
<dbReference type="Gene3D" id="3.60.10.10">
    <property type="entry name" value="Endonuclease/exonuclease/phosphatase"/>
    <property type="match status" value="1"/>
</dbReference>